<keyword evidence="6 8" id="KW-0460">Magnesium</keyword>
<evidence type="ECO:0000313" key="11">
    <source>
        <dbReference type="EMBL" id="GGJ45446.1"/>
    </source>
</evidence>
<evidence type="ECO:0000256" key="5">
    <source>
        <dbReference type="ARBA" id="ARBA00022801"/>
    </source>
</evidence>
<reference evidence="11" key="2">
    <citation type="submission" date="2020-09" db="EMBL/GenBank/DDBJ databases">
        <authorList>
            <person name="Sun Q."/>
            <person name="Zhou Y."/>
        </authorList>
    </citation>
    <scope>NUCLEOTIDE SEQUENCE</scope>
    <source>
        <strain evidence="11">CGMCC 4.7272</strain>
    </source>
</reference>
<dbReference type="Pfam" id="PF01850">
    <property type="entry name" value="PIN"/>
    <property type="match status" value="1"/>
</dbReference>
<dbReference type="GO" id="GO:0016787">
    <property type="term" value="F:hydrolase activity"/>
    <property type="evidence" value="ECO:0007669"/>
    <property type="project" value="UniProtKB-KW"/>
</dbReference>
<evidence type="ECO:0000256" key="1">
    <source>
        <dbReference type="ARBA" id="ARBA00001946"/>
    </source>
</evidence>
<evidence type="ECO:0000256" key="8">
    <source>
        <dbReference type="HAMAP-Rule" id="MF_00265"/>
    </source>
</evidence>
<dbReference type="InterPro" id="IPR002716">
    <property type="entry name" value="PIN_dom"/>
</dbReference>
<keyword evidence="5 8" id="KW-0378">Hydrolase</keyword>
<dbReference type="PANTHER" id="PTHR33653">
    <property type="entry name" value="RIBONUCLEASE VAPC2"/>
    <property type="match status" value="1"/>
</dbReference>
<keyword evidence="4 8" id="KW-0479">Metal-binding</keyword>
<dbReference type="GO" id="GO:0004540">
    <property type="term" value="F:RNA nuclease activity"/>
    <property type="evidence" value="ECO:0007669"/>
    <property type="project" value="InterPro"/>
</dbReference>
<dbReference type="HAMAP" id="MF_00265">
    <property type="entry name" value="VapC_Nob1"/>
    <property type="match status" value="1"/>
</dbReference>
<comment type="function">
    <text evidence="8">Toxic component of a toxin-antitoxin (TA) system. An RNase.</text>
</comment>
<dbReference type="AlphaFoldDB" id="A0A917NZU5"/>
<dbReference type="InterPro" id="IPR029060">
    <property type="entry name" value="PIN-like_dom_sf"/>
</dbReference>
<sequence>MSDVSYLIDTSAVVRLLNSDAYDERWQQVLANGLVALCDLTELELLYSARSGKDRDAKQERLRRLFAWALMPDGIYQRAREVQQLLTDNGEHRSAGPVDLLVAATAELSGLTLLHHDRDVDTVARRTGQSTVWLAEPEPEPEPEPESPESPES</sequence>
<feature type="region of interest" description="Disordered" evidence="9">
    <location>
        <begin position="126"/>
        <end position="153"/>
    </location>
</feature>
<dbReference type="EMBL" id="BMMU01000016">
    <property type="protein sequence ID" value="GGJ45446.1"/>
    <property type="molecule type" value="Genomic_DNA"/>
</dbReference>
<keyword evidence="8" id="KW-0800">Toxin</keyword>
<comment type="similarity">
    <text evidence="7 8">Belongs to the PINc/VapC protein family.</text>
</comment>
<dbReference type="SUPFAM" id="SSF88723">
    <property type="entry name" value="PIN domain-like"/>
    <property type="match status" value="1"/>
</dbReference>
<comment type="cofactor">
    <cofactor evidence="1 8">
        <name>Mg(2+)</name>
        <dbReference type="ChEBI" id="CHEBI:18420"/>
    </cofactor>
</comment>
<dbReference type="GO" id="GO:0090729">
    <property type="term" value="F:toxin activity"/>
    <property type="evidence" value="ECO:0007669"/>
    <property type="project" value="UniProtKB-KW"/>
</dbReference>
<dbReference type="Gene3D" id="3.40.50.1010">
    <property type="entry name" value="5'-nuclease"/>
    <property type="match status" value="1"/>
</dbReference>
<accession>A0A917NZU5</accession>
<dbReference type="EC" id="3.1.-.-" evidence="8"/>
<evidence type="ECO:0000256" key="6">
    <source>
        <dbReference type="ARBA" id="ARBA00022842"/>
    </source>
</evidence>
<dbReference type="CDD" id="cd18755">
    <property type="entry name" value="PIN_MtVapC3_VapC21-like"/>
    <property type="match status" value="1"/>
</dbReference>
<keyword evidence="3 8" id="KW-0540">Nuclease</keyword>
<dbReference type="RefSeq" id="WP_189149419.1">
    <property type="nucleotide sequence ID" value="NZ_BAABER010000014.1"/>
</dbReference>
<evidence type="ECO:0000256" key="4">
    <source>
        <dbReference type="ARBA" id="ARBA00022723"/>
    </source>
</evidence>
<feature type="compositionally biased region" description="Acidic residues" evidence="9">
    <location>
        <begin position="137"/>
        <end position="153"/>
    </location>
</feature>
<evidence type="ECO:0000313" key="12">
    <source>
        <dbReference type="Proteomes" id="UP000625682"/>
    </source>
</evidence>
<comment type="caution">
    <text evidence="11">The sequence shown here is derived from an EMBL/GenBank/DDBJ whole genome shotgun (WGS) entry which is preliminary data.</text>
</comment>
<gene>
    <name evidence="11" type="primary">vapC2</name>
    <name evidence="8" type="synonym">vapC</name>
    <name evidence="11" type="ORF">GCM10012282_47910</name>
</gene>
<dbReference type="GO" id="GO:0000287">
    <property type="term" value="F:magnesium ion binding"/>
    <property type="evidence" value="ECO:0007669"/>
    <property type="project" value="UniProtKB-UniRule"/>
</dbReference>
<organism evidence="11 12">
    <name type="scientific">Streptomyces lacrimifluminis</name>
    <dbReference type="NCBI Taxonomy" id="1500077"/>
    <lineage>
        <taxon>Bacteria</taxon>
        <taxon>Bacillati</taxon>
        <taxon>Actinomycetota</taxon>
        <taxon>Actinomycetes</taxon>
        <taxon>Kitasatosporales</taxon>
        <taxon>Streptomycetaceae</taxon>
        <taxon>Streptomyces</taxon>
    </lineage>
</organism>
<name>A0A917NZU5_9ACTN</name>
<evidence type="ECO:0000256" key="7">
    <source>
        <dbReference type="ARBA" id="ARBA00038093"/>
    </source>
</evidence>
<evidence type="ECO:0000256" key="9">
    <source>
        <dbReference type="SAM" id="MobiDB-lite"/>
    </source>
</evidence>
<protein>
    <recommendedName>
        <fullName evidence="8">Ribonuclease VapC</fullName>
        <shortName evidence="8">RNase VapC</shortName>
        <ecNumber evidence="8">3.1.-.-</ecNumber>
    </recommendedName>
    <alternativeName>
        <fullName evidence="8">Toxin VapC</fullName>
    </alternativeName>
</protein>
<evidence type="ECO:0000256" key="2">
    <source>
        <dbReference type="ARBA" id="ARBA00022649"/>
    </source>
</evidence>
<feature type="binding site" evidence="8">
    <location>
        <position position="99"/>
    </location>
    <ligand>
        <name>Mg(2+)</name>
        <dbReference type="ChEBI" id="CHEBI:18420"/>
    </ligand>
</feature>
<dbReference type="InterPro" id="IPR022907">
    <property type="entry name" value="VapC_family"/>
</dbReference>
<keyword evidence="2 8" id="KW-1277">Toxin-antitoxin system</keyword>
<reference evidence="11" key="1">
    <citation type="journal article" date="2014" name="Int. J. Syst. Evol. Microbiol.">
        <title>Complete genome sequence of Corynebacterium casei LMG S-19264T (=DSM 44701T), isolated from a smear-ripened cheese.</title>
        <authorList>
            <consortium name="US DOE Joint Genome Institute (JGI-PGF)"/>
            <person name="Walter F."/>
            <person name="Albersmeier A."/>
            <person name="Kalinowski J."/>
            <person name="Ruckert C."/>
        </authorList>
    </citation>
    <scope>NUCLEOTIDE SEQUENCE</scope>
    <source>
        <strain evidence="11">CGMCC 4.7272</strain>
    </source>
</reference>
<dbReference type="Proteomes" id="UP000625682">
    <property type="component" value="Unassembled WGS sequence"/>
</dbReference>
<keyword evidence="12" id="KW-1185">Reference proteome</keyword>
<evidence type="ECO:0000256" key="3">
    <source>
        <dbReference type="ARBA" id="ARBA00022722"/>
    </source>
</evidence>
<dbReference type="PANTHER" id="PTHR33653:SF1">
    <property type="entry name" value="RIBONUCLEASE VAPC2"/>
    <property type="match status" value="1"/>
</dbReference>
<proteinExistence type="inferred from homology"/>
<feature type="binding site" evidence="8">
    <location>
        <position position="9"/>
    </location>
    <ligand>
        <name>Mg(2+)</name>
        <dbReference type="ChEBI" id="CHEBI:18420"/>
    </ligand>
</feature>
<feature type="domain" description="PIN" evidence="10">
    <location>
        <begin position="6"/>
        <end position="125"/>
    </location>
</feature>
<dbReference type="InterPro" id="IPR050556">
    <property type="entry name" value="Type_II_TA_system_RNase"/>
</dbReference>
<evidence type="ECO:0000259" key="10">
    <source>
        <dbReference type="Pfam" id="PF01850"/>
    </source>
</evidence>